<evidence type="ECO:0000313" key="4">
    <source>
        <dbReference type="EMBL" id="KAF4678011.1"/>
    </source>
</evidence>
<dbReference type="PROSITE" id="PS50878">
    <property type="entry name" value="RT_POL"/>
    <property type="match status" value="1"/>
</dbReference>
<feature type="compositionally biased region" description="Acidic residues" evidence="1">
    <location>
        <begin position="1116"/>
        <end position="1129"/>
    </location>
</feature>
<dbReference type="PANTHER" id="PTHR37984:SF5">
    <property type="entry name" value="PROTEIN NYNRIN-LIKE"/>
    <property type="match status" value="1"/>
</dbReference>
<name>A0A7J6N4Y7_PERCH</name>
<dbReference type="PANTHER" id="PTHR37984">
    <property type="entry name" value="PROTEIN CBG26694"/>
    <property type="match status" value="1"/>
</dbReference>
<evidence type="ECO:0000256" key="1">
    <source>
        <dbReference type="SAM" id="MobiDB-lite"/>
    </source>
</evidence>
<feature type="domain" description="Reverse transcriptase" evidence="2">
    <location>
        <begin position="190"/>
        <end position="384"/>
    </location>
</feature>
<feature type="domain" description="Integrase catalytic" evidence="3">
    <location>
        <begin position="825"/>
        <end position="986"/>
    </location>
</feature>
<dbReference type="AlphaFoldDB" id="A0A7J6N4Y7"/>
<dbReference type="Proteomes" id="UP000591131">
    <property type="component" value="Unassembled WGS sequence"/>
</dbReference>
<feature type="compositionally biased region" description="Basic and acidic residues" evidence="1">
    <location>
        <begin position="1138"/>
        <end position="1157"/>
    </location>
</feature>
<dbReference type="PROSITE" id="PS50994">
    <property type="entry name" value="INTEGRASE"/>
    <property type="match status" value="1"/>
</dbReference>
<feature type="region of interest" description="Disordered" evidence="1">
    <location>
        <begin position="1098"/>
        <end position="1157"/>
    </location>
</feature>
<dbReference type="InterPro" id="IPR036397">
    <property type="entry name" value="RNaseH_sf"/>
</dbReference>
<accession>A0A7J6N4Y7</accession>
<keyword evidence="5" id="KW-1185">Reference proteome</keyword>
<dbReference type="InterPro" id="IPR043128">
    <property type="entry name" value="Rev_trsase/Diguanyl_cyclase"/>
</dbReference>
<dbReference type="Gene3D" id="1.10.340.70">
    <property type="match status" value="1"/>
</dbReference>
<organism evidence="4 5">
    <name type="scientific">Perkinsus chesapeaki</name>
    <name type="common">Clam parasite</name>
    <name type="synonym">Perkinsus andrewsi</name>
    <dbReference type="NCBI Taxonomy" id="330153"/>
    <lineage>
        <taxon>Eukaryota</taxon>
        <taxon>Sar</taxon>
        <taxon>Alveolata</taxon>
        <taxon>Perkinsozoa</taxon>
        <taxon>Perkinsea</taxon>
        <taxon>Perkinsida</taxon>
        <taxon>Perkinsidae</taxon>
        <taxon>Perkinsus</taxon>
    </lineage>
</organism>
<dbReference type="SUPFAM" id="SSF56672">
    <property type="entry name" value="DNA/RNA polymerases"/>
    <property type="match status" value="1"/>
</dbReference>
<dbReference type="Gene3D" id="3.30.420.10">
    <property type="entry name" value="Ribonuclease H-like superfamily/Ribonuclease H"/>
    <property type="match status" value="1"/>
</dbReference>
<evidence type="ECO:0000313" key="5">
    <source>
        <dbReference type="Proteomes" id="UP000591131"/>
    </source>
</evidence>
<gene>
    <name evidence="4" type="ORF">FOL47_006960</name>
</gene>
<dbReference type="GO" id="GO:0015074">
    <property type="term" value="P:DNA integration"/>
    <property type="evidence" value="ECO:0007669"/>
    <property type="project" value="InterPro"/>
</dbReference>
<dbReference type="InterPro" id="IPR050951">
    <property type="entry name" value="Retrovirus_Pol_polyprotein"/>
</dbReference>
<dbReference type="SUPFAM" id="SSF53098">
    <property type="entry name" value="Ribonuclease H-like"/>
    <property type="match status" value="1"/>
</dbReference>
<dbReference type="OrthoDB" id="9634777at2759"/>
<dbReference type="InterPro" id="IPR001584">
    <property type="entry name" value="Integrase_cat-core"/>
</dbReference>
<dbReference type="GO" id="GO:0003676">
    <property type="term" value="F:nucleic acid binding"/>
    <property type="evidence" value="ECO:0007669"/>
    <property type="project" value="InterPro"/>
</dbReference>
<proteinExistence type="predicted"/>
<protein>
    <submittedName>
        <fullName evidence="4">Uncharacterized protein</fullName>
    </submittedName>
</protein>
<dbReference type="InterPro" id="IPR043502">
    <property type="entry name" value="DNA/RNA_pol_sf"/>
</dbReference>
<evidence type="ECO:0000259" key="3">
    <source>
        <dbReference type="PROSITE" id="PS50994"/>
    </source>
</evidence>
<dbReference type="InterPro" id="IPR000477">
    <property type="entry name" value="RT_dom"/>
</dbReference>
<dbReference type="Pfam" id="PF00078">
    <property type="entry name" value="RVT_1"/>
    <property type="match status" value="1"/>
</dbReference>
<feature type="region of interest" description="Disordered" evidence="1">
    <location>
        <begin position="71"/>
        <end position="92"/>
    </location>
</feature>
<dbReference type="InterPro" id="IPR012337">
    <property type="entry name" value="RNaseH-like_sf"/>
</dbReference>
<dbReference type="Gene3D" id="3.30.70.270">
    <property type="match status" value="1"/>
</dbReference>
<comment type="caution">
    <text evidence="4">The sequence shown here is derived from an EMBL/GenBank/DDBJ whole genome shotgun (WGS) entry which is preliminary data.</text>
</comment>
<reference evidence="4 5" key="1">
    <citation type="submission" date="2020-04" db="EMBL/GenBank/DDBJ databases">
        <title>Perkinsus chesapeaki whole genome sequence.</title>
        <authorList>
            <person name="Bogema D.R."/>
        </authorList>
    </citation>
    <scope>NUCLEOTIDE SEQUENCE [LARGE SCALE GENOMIC DNA]</scope>
    <source>
        <strain evidence="4">ATCC PRA-425</strain>
    </source>
</reference>
<sequence>MEGKCIGLSITQDEILDKFIKGLKPNYQKTVKATYSHVRDVNDLCSKLTLWEGANAGTDSTVNAVVDEDQPAQAAPVPTAKPQAEKEVSSVNSADSKRFEKLGVVGDVLALAGDSACTVDLIIRQANGDIGYAAKLPALLDTGGHGSAYINAGLFREMVAADVIGESLNSCSNVKFGNGECAQVLGCFKVNIENEVKSTLVENVEVKVTVEEATVINEVVLVDKKHGSAKPLTQVDICTMSDEEVKARFRVTLDLRKLNSMQLVPRSPPDKESLLKTMVMTTDQDGNEHLWVCVVLPQGWRYSPILFSRVVGSILDEARVICGKMGLPIRLGHFQDDILIGGENERCVLQAKEVVVDLFARYGFMVALHKCEAGDIVDFCGIRCYRSEVFPKVKVPSLTDAAIEESCASFSKFHDLEFRKSWIRSWSGRFQWLSRWLSPDAKVILRRLQRVDPRSSKATSLVKQLARYYLSGLACLYVLGNGNGCHVMGTAIMVDCNKDAWAAIIFQLLVVKKDEVAHFGPHAVGWHQALDALALRMCSELDIQLANDEVCLLLPLSLDGGLVTVEDMARSSTFRERKAQLLALHRFLPLCTSPVVMIGDNANTVGDRYWHTVENDHANNELELRMIAEYHRTVAVTLWVPRLSVVLLVDSMARVLPQDLAVGNITNDDPLHIIDSLLGSLDDMTSDIIATNNECDDDIAIEPFQCPRYCDLDEVREAQQTCPECQALVKGSGFIADDDGVIFRVQRFSPTGRIVKQLLIPVHCRKTLVMQAHADCHANTKQLKFLLSDWGWFPKMGNICRGICQACEVCPVTATKQGRELAPHGTRRPVEGMAAAWQRVGVDVLHVGSGGKLLTCTDWYTAFCDFTPIPDTKAESLVRGMVLIFMRCGFPRICFSDGEFSSRAIQTWAKDAGISWNIHPSNHPQAGGYYERRHRIILESLRKLVLSDGGSDWSDEMVLEQVKWLVNHGEIGQSGICPALLFYGRILPMPCMKGADDSLVLTRPDSVLGSMRVAESVSSHCERLLGIFVKEWLSQRERSSPVRKYESGLKTGELVYVFTERVHKLAPTFRGPFPVLAVRGRHVMITTPNGVETHWLGNCKRHHPDGNVSAPSPDVPQEEAPSEMSEDQELQVRAPKRARAEDWTNEAADRAKKSARM</sequence>
<evidence type="ECO:0000259" key="2">
    <source>
        <dbReference type="PROSITE" id="PS50878"/>
    </source>
</evidence>
<dbReference type="EMBL" id="JAAPAO010000004">
    <property type="protein sequence ID" value="KAF4678011.1"/>
    <property type="molecule type" value="Genomic_DNA"/>
</dbReference>